<dbReference type="Proteomes" id="UP000035709">
    <property type="component" value="Chromosome"/>
</dbReference>
<gene>
    <name evidence="1" type="ORF">LBAT_0166</name>
</gene>
<dbReference type="Gene3D" id="3.40.930.10">
    <property type="entry name" value="Mannitol-specific EII, Chain A"/>
    <property type="match status" value="1"/>
</dbReference>
<dbReference type="PATRIC" id="fig|1600.4.peg.170"/>
<accession>A0A0D6A1Z0</accession>
<dbReference type="PROSITE" id="PS51094">
    <property type="entry name" value="PTS_EIIA_TYPE_2"/>
    <property type="match status" value="1"/>
</dbReference>
<reference evidence="1 2" key="1">
    <citation type="submission" date="2015-03" db="EMBL/GenBank/DDBJ databases">
        <title>Complete genome sequence of Lactobacillus acetotolerans NBRC 13120.</title>
        <authorList>
            <person name="Toh H."/>
            <person name="Morita H."/>
            <person name="Fujita N."/>
        </authorList>
    </citation>
    <scope>NUCLEOTIDE SEQUENCE [LARGE SCALE GENOMIC DNA]</scope>
    <source>
        <strain evidence="1 2">NBRC 13120</strain>
    </source>
</reference>
<dbReference type="Pfam" id="PF00359">
    <property type="entry name" value="PTS_EIIA_2"/>
    <property type="match status" value="1"/>
</dbReference>
<keyword evidence="2" id="KW-1185">Reference proteome</keyword>
<dbReference type="STRING" id="1600.LBAT_0166"/>
<dbReference type="InterPro" id="IPR051541">
    <property type="entry name" value="PTS_SugarTrans_NitroReg"/>
</dbReference>
<dbReference type="AlphaFoldDB" id="A0A0D6A1Z0"/>
<dbReference type="InterPro" id="IPR016152">
    <property type="entry name" value="PTrfase/Anion_transptr"/>
</dbReference>
<dbReference type="PANTHER" id="PTHR47738:SF3">
    <property type="entry name" value="PHOSPHOTRANSFERASE SYSTEM MANNITOL_FRUCTOSE-SPECIFIC IIA DOMAIN CONTAINING PROTEIN"/>
    <property type="match status" value="1"/>
</dbReference>
<dbReference type="PANTHER" id="PTHR47738">
    <property type="entry name" value="PTS SYSTEM FRUCTOSE-LIKE EIIA COMPONENT-RELATED"/>
    <property type="match status" value="1"/>
</dbReference>
<dbReference type="KEGG" id="lae:LBAT_0166"/>
<dbReference type="InterPro" id="IPR002178">
    <property type="entry name" value="PTS_EIIA_type-2_dom"/>
</dbReference>
<sequence length="160" mass="18250">MTQKNIFAPDAVYVSKQSDRDQVLKETYDHLRKHGYVKGNFLQHIIKREDNYPTGLDTTTLGPNLPNIAVPHTEGEFVNARLIVPVALTKPVIFKNMIKPDKELRVKFVFMLLDNYPDGQAKLLAEVMAFLAKTPVNDLRALLNMTDSNAIYDFLIKQFT</sequence>
<evidence type="ECO:0000313" key="2">
    <source>
        <dbReference type="Proteomes" id="UP000035709"/>
    </source>
</evidence>
<dbReference type="OrthoDB" id="370976at2"/>
<name>A0A0D6A1Z0_9LACO</name>
<dbReference type="RefSeq" id="WP_060459090.1">
    <property type="nucleotide sequence ID" value="NZ_AP014808.1"/>
</dbReference>
<dbReference type="SUPFAM" id="SSF55804">
    <property type="entry name" value="Phoshotransferase/anion transport protein"/>
    <property type="match status" value="1"/>
</dbReference>
<proteinExistence type="predicted"/>
<dbReference type="EMBL" id="AP014808">
    <property type="protein sequence ID" value="BAQ56555.1"/>
    <property type="molecule type" value="Genomic_DNA"/>
</dbReference>
<organism evidence="1 2">
    <name type="scientific">Lactobacillus acetotolerans</name>
    <dbReference type="NCBI Taxonomy" id="1600"/>
    <lineage>
        <taxon>Bacteria</taxon>
        <taxon>Bacillati</taxon>
        <taxon>Bacillota</taxon>
        <taxon>Bacilli</taxon>
        <taxon>Lactobacillales</taxon>
        <taxon>Lactobacillaceae</taxon>
        <taxon>Lactobacillus</taxon>
    </lineage>
</organism>
<evidence type="ECO:0000313" key="1">
    <source>
        <dbReference type="EMBL" id="BAQ56555.1"/>
    </source>
</evidence>
<protein>
    <submittedName>
        <fullName evidence="1">PTS system IIA component</fullName>
    </submittedName>
</protein>